<keyword evidence="2" id="KW-0472">Membrane</keyword>
<dbReference type="Gene3D" id="2.40.420.20">
    <property type="match status" value="1"/>
</dbReference>
<sequence length="351" mass="39073">MSIVSKFLSRSNLEWASIFIGFAIIWMVSGLFVEESVPEVLIEKKDAVVRVIDQKAENFSKEIIVKGFTKADKKVSVKSETSGKIIDLPIAQGTFVKKGDVICSMFVAERQANFDKALLDFNSAQKLYEEELYSSKQLQNAKSNYERAKLELDYANIKAPFDGVVDKIDLDIGDFLNRGSTCATLLDLDPMMVTGDISESELLDLTKDNSVKVITNDGQEFQGKITFISSSADEMMHTFDFEISIPNPLGKIKDGQTAKVVIFATPEPAHIVPLSILRLDQAGNLGVRVVNKDSLVEFYSVEIIQDTDKGVWVTGLPFNSRIITVGQDYVNNNEKVDIAIDYRLNTDENVN</sequence>
<dbReference type="GO" id="GO:0015562">
    <property type="term" value="F:efflux transmembrane transporter activity"/>
    <property type="evidence" value="ECO:0007669"/>
    <property type="project" value="TreeGrafter"/>
</dbReference>
<evidence type="ECO:0000256" key="1">
    <source>
        <dbReference type="ARBA" id="ARBA00009477"/>
    </source>
</evidence>
<dbReference type="Gene3D" id="2.40.30.170">
    <property type="match status" value="1"/>
</dbReference>
<dbReference type="Gene3D" id="1.10.287.470">
    <property type="entry name" value="Helix hairpin bin"/>
    <property type="match status" value="1"/>
</dbReference>
<feature type="transmembrane region" description="Helical" evidence="2">
    <location>
        <begin position="12"/>
        <end position="33"/>
    </location>
</feature>
<evidence type="ECO:0000313" key="4">
    <source>
        <dbReference type="EMBL" id="MBL6811729.1"/>
    </source>
</evidence>
<comment type="caution">
    <text evidence="4">The sequence shown here is derived from an EMBL/GenBank/DDBJ whole genome shotgun (WGS) entry which is preliminary data.</text>
</comment>
<dbReference type="AlphaFoldDB" id="A0A937LCJ1"/>
<dbReference type="InterPro" id="IPR058625">
    <property type="entry name" value="MdtA-like_BSH"/>
</dbReference>
<dbReference type="SUPFAM" id="SSF111369">
    <property type="entry name" value="HlyD-like secretion proteins"/>
    <property type="match status" value="1"/>
</dbReference>
<reference evidence="4" key="1">
    <citation type="submission" date="2020-10" db="EMBL/GenBank/DDBJ databases">
        <title>Microbiome of the Black Sea water column analyzed by genome centric metagenomics.</title>
        <authorList>
            <person name="Cabello-Yeves P.J."/>
            <person name="Callieri C."/>
            <person name="Picazo A."/>
            <person name="Mehrshad M."/>
            <person name="Haro-Moreno J.M."/>
            <person name="Roda-Garcia J."/>
            <person name="Dzembekova N."/>
            <person name="Slabakova V."/>
            <person name="Slabakova N."/>
            <person name="Moncheva S."/>
            <person name="Rodriguez-Valera F."/>
        </authorList>
    </citation>
    <scope>NUCLEOTIDE SEQUENCE</scope>
    <source>
        <strain evidence="4">BS307-5m-G49</strain>
    </source>
</reference>
<dbReference type="Pfam" id="PF25917">
    <property type="entry name" value="BSH_RND"/>
    <property type="match status" value="1"/>
</dbReference>
<evidence type="ECO:0000256" key="2">
    <source>
        <dbReference type="SAM" id="Phobius"/>
    </source>
</evidence>
<dbReference type="PANTHER" id="PTHR30469:SF29">
    <property type="entry name" value="BLR2860 PROTEIN"/>
    <property type="match status" value="1"/>
</dbReference>
<accession>A0A937LCJ1</accession>
<dbReference type="InterPro" id="IPR006143">
    <property type="entry name" value="RND_pump_MFP"/>
</dbReference>
<keyword evidence="2" id="KW-0812">Transmembrane</keyword>
<dbReference type="NCBIfam" id="TIGR01730">
    <property type="entry name" value="RND_mfp"/>
    <property type="match status" value="1"/>
</dbReference>
<evidence type="ECO:0000259" key="3">
    <source>
        <dbReference type="Pfam" id="PF25917"/>
    </source>
</evidence>
<evidence type="ECO:0000313" key="5">
    <source>
        <dbReference type="Proteomes" id="UP000744438"/>
    </source>
</evidence>
<name>A0A937LCJ1_9GAMM</name>
<dbReference type="EMBL" id="JADHQC010000010">
    <property type="protein sequence ID" value="MBL6811729.1"/>
    <property type="molecule type" value="Genomic_DNA"/>
</dbReference>
<feature type="domain" description="Multidrug resistance protein MdtA-like barrel-sandwich hybrid" evidence="3">
    <location>
        <begin position="74"/>
        <end position="185"/>
    </location>
</feature>
<dbReference type="GO" id="GO:1990281">
    <property type="term" value="C:efflux pump complex"/>
    <property type="evidence" value="ECO:0007669"/>
    <property type="project" value="TreeGrafter"/>
</dbReference>
<proteinExistence type="inferred from homology"/>
<keyword evidence="2" id="KW-1133">Transmembrane helix</keyword>
<organism evidence="4 5">
    <name type="scientific">SAR86 cluster bacterium</name>
    <dbReference type="NCBI Taxonomy" id="2030880"/>
    <lineage>
        <taxon>Bacteria</taxon>
        <taxon>Pseudomonadati</taxon>
        <taxon>Pseudomonadota</taxon>
        <taxon>Gammaproteobacteria</taxon>
        <taxon>SAR86 cluster</taxon>
    </lineage>
</organism>
<dbReference type="Gene3D" id="2.40.50.100">
    <property type="match status" value="1"/>
</dbReference>
<gene>
    <name evidence="4" type="ORF">ISQ63_02460</name>
</gene>
<protein>
    <submittedName>
        <fullName evidence="4">Efflux RND transporter periplasmic adaptor subunit</fullName>
    </submittedName>
</protein>
<comment type="similarity">
    <text evidence="1">Belongs to the membrane fusion protein (MFP) (TC 8.A.1) family.</text>
</comment>
<dbReference type="Proteomes" id="UP000744438">
    <property type="component" value="Unassembled WGS sequence"/>
</dbReference>
<dbReference type="PANTHER" id="PTHR30469">
    <property type="entry name" value="MULTIDRUG RESISTANCE PROTEIN MDTA"/>
    <property type="match status" value="1"/>
</dbReference>